<keyword evidence="2" id="KW-0540">Nuclease</keyword>
<dbReference type="GO" id="GO:0003676">
    <property type="term" value="F:nucleic acid binding"/>
    <property type="evidence" value="ECO:0007669"/>
    <property type="project" value="InterPro"/>
</dbReference>
<dbReference type="SMART" id="SM00479">
    <property type="entry name" value="EXOIII"/>
    <property type="match status" value="1"/>
</dbReference>
<gene>
    <name evidence="9" type="ORF">C4D60_Mb01t24760</name>
</gene>
<dbReference type="FunFam" id="3.30.420.10:FF:000040">
    <property type="entry name" value="Exonuclease family protein"/>
    <property type="match status" value="1"/>
</dbReference>
<keyword evidence="5" id="KW-0269">Exonuclease</keyword>
<feature type="compositionally biased region" description="Basic residues" evidence="7">
    <location>
        <begin position="512"/>
        <end position="522"/>
    </location>
</feature>
<dbReference type="PANTHER" id="PTHR30231:SF4">
    <property type="entry name" value="PROTEIN NEN2"/>
    <property type="match status" value="1"/>
</dbReference>
<dbReference type="GO" id="GO:0046872">
    <property type="term" value="F:metal ion binding"/>
    <property type="evidence" value="ECO:0007669"/>
    <property type="project" value="UniProtKB-KW"/>
</dbReference>
<evidence type="ECO:0000256" key="5">
    <source>
        <dbReference type="ARBA" id="ARBA00022839"/>
    </source>
</evidence>
<accession>A0A4V4H7L4</accession>
<dbReference type="GO" id="GO:0008408">
    <property type="term" value="F:3'-5' exonuclease activity"/>
    <property type="evidence" value="ECO:0007669"/>
    <property type="project" value="TreeGrafter"/>
</dbReference>
<evidence type="ECO:0000313" key="10">
    <source>
        <dbReference type="Proteomes" id="UP000317650"/>
    </source>
</evidence>
<evidence type="ECO:0000256" key="6">
    <source>
        <dbReference type="ARBA" id="ARBA00022842"/>
    </source>
</evidence>
<dbReference type="SUPFAM" id="SSF53098">
    <property type="entry name" value="Ribonuclease H-like"/>
    <property type="match status" value="1"/>
</dbReference>
<evidence type="ECO:0000313" key="9">
    <source>
        <dbReference type="EMBL" id="THU64276.1"/>
    </source>
</evidence>
<reference evidence="9 10" key="1">
    <citation type="journal article" date="2019" name="Nat. Plants">
        <title>Genome sequencing of Musa balbisiana reveals subgenome evolution and function divergence in polyploid bananas.</title>
        <authorList>
            <person name="Yao X."/>
        </authorList>
    </citation>
    <scope>NUCLEOTIDE SEQUENCE [LARGE SCALE GENOMIC DNA]</scope>
    <source>
        <strain evidence="10">cv. DH-PKW</strain>
        <tissue evidence="9">Leaves</tissue>
    </source>
</reference>
<evidence type="ECO:0000256" key="1">
    <source>
        <dbReference type="ARBA" id="ARBA00001946"/>
    </source>
</evidence>
<dbReference type="Pfam" id="PF09366">
    <property type="entry name" value="DUF1997"/>
    <property type="match status" value="1"/>
</dbReference>
<protein>
    <recommendedName>
        <fullName evidence="8">Exonuclease domain-containing protein</fullName>
    </recommendedName>
</protein>
<evidence type="ECO:0000256" key="4">
    <source>
        <dbReference type="ARBA" id="ARBA00022801"/>
    </source>
</evidence>
<dbReference type="InterPro" id="IPR018971">
    <property type="entry name" value="DUF1997"/>
</dbReference>
<comment type="cofactor">
    <cofactor evidence="1">
        <name>Mg(2+)</name>
        <dbReference type="ChEBI" id="CHEBI:18420"/>
    </cofactor>
</comment>
<keyword evidence="3" id="KW-0479">Metal-binding</keyword>
<keyword evidence="10" id="KW-1185">Reference proteome</keyword>
<comment type="caution">
    <text evidence="9">The sequence shown here is derived from an EMBL/GenBank/DDBJ whole genome shotgun (WGS) entry which is preliminary data.</text>
</comment>
<dbReference type="EMBL" id="PYDT01000004">
    <property type="protein sequence ID" value="THU64276.1"/>
    <property type="molecule type" value="Genomic_DNA"/>
</dbReference>
<keyword evidence="6" id="KW-0460">Magnesium</keyword>
<dbReference type="AlphaFoldDB" id="A0A4V4H7L4"/>
<evidence type="ECO:0000256" key="7">
    <source>
        <dbReference type="SAM" id="MobiDB-lite"/>
    </source>
</evidence>
<dbReference type="Proteomes" id="UP000317650">
    <property type="component" value="Chromosome 1"/>
</dbReference>
<feature type="domain" description="Exonuclease" evidence="8">
    <location>
        <begin position="7"/>
        <end position="183"/>
    </location>
</feature>
<evidence type="ECO:0000256" key="3">
    <source>
        <dbReference type="ARBA" id="ARBA00022723"/>
    </source>
</evidence>
<dbReference type="PANTHER" id="PTHR30231">
    <property type="entry name" value="DNA POLYMERASE III SUBUNIT EPSILON"/>
    <property type="match status" value="1"/>
</dbReference>
<evidence type="ECO:0000259" key="8">
    <source>
        <dbReference type="SMART" id="SM00479"/>
    </source>
</evidence>
<sequence length="787" mass="86409">METGGVEIAFFDVETSVPGRGGGGNGFSLLEFGAIVLCPRRLVEVASYSTLIRPADLGVISTASVRCNGITRDAVASAPYFRDVADNVFNVLHGRVWAGHNILRFDCPRIREAFAEIGRPAPEPRGIIDTLPLLTKNFGRRAGDMKMATLASYFGLGKQTHRSLDDVRMNLEVFKYCATILFLEASLPDVFSMASLEYNHTASGTEANGHTSADQSPNSSVVPFTRQQKSDLSQVILEPNDRAGSSMPISNGVPSDLASHMEQMKIDSLQTEPACNSEIPCATTPASEGSSSHAGFLKPDEVLPQQISAPMIQGSRKTILLHRDCPLQLYCVGMRIHFGVSSKFMDYAGRPKLSIVVDAPENLCKVLDVCDQVAQISSENSGSNSEWRPLLKRNDYSNTFTIRLHIPTVANGDGAVSSTDIYQKDPRGNMQKLELSKLDAAELDQIFLSGTAVDACFSTDIYDYQQNADPCLSFDAHSGPHDICYCFKTAAGSKRDAAIWRWPKRKEEMASTKKHRLHHRSHPPPLPTAARSSANDANTSGFDSRPGVVTFSSNISTDIPLHETPGAGISFSVSFDEYLCDRPRVFRAMFPDKRRSKRLNDVSPFHLCFRPSAPTATTGSLQEEWRIQMLPIHFLFASANPVVVMQLRHKSSGEDYPPGVPGHATSVLELQATRWELQGLQDIQMPPHFALSVQGVLYPDRSSSSRRLKGHLEMGISMILPPVLQLVPEGVLRSIADTLLRRLLKKMKHEVDVGLISDYAKFRREKLKKHGAAAQTPATSSELTAIS</sequence>
<dbReference type="STRING" id="52838.A0A4V4H7L4"/>
<dbReference type="InterPro" id="IPR013520">
    <property type="entry name" value="Ribonucl_H"/>
</dbReference>
<feature type="region of interest" description="Disordered" evidence="7">
    <location>
        <begin position="204"/>
        <end position="228"/>
    </location>
</feature>
<feature type="compositionally biased region" description="Polar residues" evidence="7">
    <location>
        <begin position="530"/>
        <end position="541"/>
    </location>
</feature>
<proteinExistence type="predicted"/>
<dbReference type="Pfam" id="PF00929">
    <property type="entry name" value="RNase_T"/>
    <property type="match status" value="1"/>
</dbReference>
<organism evidence="9 10">
    <name type="scientific">Musa balbisiana</name>
    <name type="common">Banana</name>
    <dbReference type="NCBI Taxonomy" id="52838"/>
    <lineage>
        <taxon>Eukaryota</taxon>
        <taxon>Viridiplantae</taxon>
        <taxon>Streptophyta</taxon>
        <taxon>Embryophyta</taxon>
        <taxon>Tracheophyta</taxon>
        <taxon>Spermatophyta</taxon>
        <taxon>Magnoliopsida</taxon>
        <taxon>Liliopsida</taxon>
        <taxon>Zingiberales</taxon>
        <taxon>Musaceae</taxon>
        <taxon>Musa</taxon>
    </lineage>
</organism>
<dbReference type="CDD" id="cd06127">
    <property type="entry name" value="DEDDh"/>
    <property type="match status" value="1"/>
</dbReference>
<dbReference type="Gene3D" id="3.30.420.10">
    <property type="entry name" value="Ribonuclease H-like superfamily/Ribonuclease H"/>
    <property type="match status" value="1"/>
</dbReference>
<name>A0A4V4H7L4_MUSBA</name>
<feature type="region of interest" description="Disordered" evidence="7">
    <location>
        <begin position="511"/>
        <end position="541"/>
    </location>
</feature>
<evidence type="ECO:0000256" key="2">
    <source>
        <dbReference type="ARBA" id="ARBA00022722"/>
    </source>
</evidence>
<dbReference type="InterPro" id="IPR012337">
    <property type="entry name" value="RNaseH-like_sf"/>
</dbReference>
<dbReference type="InterPro" id="IPR036397">
    <property type="entry name" value="RNaseH_sf"/>
</dbReference>
<keyword evidence="4" id="KW-0378">Hydrolase</keyword>